<evidence type="ECO:0000256" key="3">
    <source>
        <dbReference type="ARBA" id="ARBA00022475"/>
    </source>
</evidence>
<keyword evidence="4 9" id="KW-0812">Transmembrane</keyword>
<name>A0A2W1LPJ1_9BACL</name>
<evidence type="ECO:0000256" key="4">
    <source>
        <dbReference type="ARBA" id="ARBA00022692"/>
    </source>
</evidence>
<keyword evidence="5" id="KW-0547">Nucleotide-binding</keyword>
<dbReference type="GO" id="GO:0034040">
    <property type="term" value="F:ATPase-coupled lipid transmembrane transporter activity"/>
    <property type="evidence" value="ECO:0007669"/>
    <property type="project" value="TreeGrafter"/>
</dbReference>
<dbReference type="Pfam" id="PF00664">
    <property type="entry name" value="ABC_membrane"/>
    <property type="match status" value="1"/>
</dbReference>
<dbReference type="InterPro" id="IPR036640">
    <property type="entry name" value="ABC1_TM_sf"/>
</dbReference>
<keyword evidence="13" id="KW-1185">Reference proteome</keyword>
<accession>A0A2W1LPJ1</accession>
<evidence type="ECO:0000256" key="7">
    <source>
        <dbReference type="ARBA" id="ARBA00022989"/>
    </source>
</evidence>
<keyword evidence="6" id="KW-0067">ATP-binding</keyword>
<dbReference type="InterPro" id="IPR039421">
    <property type="entry name" value="Type_1_exporter"/>
</dbReference>
<keyword evidence="8 9" id="KW-0472">Membrane</keyword>
<protein>
    <recommendedName>
        <fullName evidence="14">ABC transporter ATP-binding protein</fullName>
    </recommendedName>
</protein>
<evidence type="ECO:0000256" key="9">
    <source>
        <dbReference type="SAM" id="Phobius"/>
    </source>
</evidence>
<evidence type="ECO:0000256" key="6">
    <source>
        <dbReference type="ARBA" id="ARBA00022840"/>
    </source>
</evidence>
<dbReference type="PROSITE" id="PS50929">
    <property type="entry name" value="ABC_TM1F"/>
    <property type="match status" value="1"/>
</dbReference>
<evidence type="ECO:0008006" key="14">
    <source>
        <dbReference type="Google" id="ProtNLM"/>
    </source>
</evidence>
<evidence type="ECO:0000259" key="10">
    <source>
        <dbReference type="PROSITE" id="PS50893"/>
    </source>
</evidence>
<evidence type="ECO:0000256" key="8">
    <source>
        <dbReference type="ARBA" id="ARBA00023136"/>
    </source>
</evidence>
<keyword evidence="7 9" id="KW-1133">Transmembrane helix</keyword>
<dbReference type="GO" id="GO:0140359">
    <property type="term" value="F:ABC-type transporter activity"/>
    <property type="evidence" value="ECO:0007669"/>
    <property type="project" value="InterPro"/>
</dbReference>
<feature type="transmembrane region" description="Helical" evidence="9">
    <location>
        <begin position="69"/>
        <end position="89"/>
    </location>
</feature>
<proteinExistence type="predicted"/>
<evidence type="ECO:0000256" key="2">
    <source>
        <dbReference type="ARBA" id="ARBA00022448"/>
    </source>
</evidence>
<organism evidence="12 13">
    <name type="scientific">Paenibacillus sambharensis</name>
    <dbReference type="NCBI Taxonomy" id="1803190"/>
    <lineage>
        <taxon>Bacteria</taxon>
        <taxon>Bacillati</taxon>
        <taxon>Bacillota</taxon>
        <taxon>Bacilli</taxon>
        <taxon>Bacillales</taxon>
        <taxon>Paenibacillaceae</taxon>
        <taxon>Paenibacillus</taxon>
    </lineage>
</organism>
<dbReference type="GO" id="GO:0005886">
    <property type="term" value="C:plasma membrane"/>
    <property type="evidence" value="ECO:0007669"/>
    <property type="project" value="UniProtKB-SubCell"/>
</dbReference>
<feature type="domain" description="ABC transporter" evidence="10">
    <location>
        <begin position="348"/>
        <end position="583"/>
    </location>
</feature>
<dbReference type="FunFam" id="3.40.50.300:FF:000221">
    <property type="entry name" value="Multidrug ABC transporter ATP-binding protein"/>
    <property type="match status" value="1"/>
</dbReference>
<keyword evidence="3" id="KW-1003">Cell membrane</keyword>
<dbReference type="GO" id="GO:0016887">
    <property type="term" value="F:ATP hydrolysis activity"/>
    <property type="evidence" value="ECO:0007669"/>
    <property type="project" value="InterPro"/>
</dbReference>
<dbReference type="OrthoDB" id="9770415at2"/>
<dbReference type="InterPro" id="IPR011527">
    <property type="entry name" value="ABC1_TM_dom"/>
</dbReference>
<comment type="subcellular location">
    <subcellularLocation>
        <location evidence="1">Cell membrane</location>
        <topology evidence="1">Multi-pass membrane protein</topology>
    </subcellularLocation>
</comment>
<dbReference type="GO" id="GO:0005524">
    <property type="term" value="F:ATP binding"/>
    <property type="evidence" value="ECO:0007669"/>
    <property type="project" value="UniProtKB-KW"/>
</dbReference>
<dbReference type="InterPro" id="IPR003439">
    <property type="entry name" value="ABC_transporter-like_ATP-bd"/>
</dbReference>
<dbReference type="PANTHER" id="PTHR24221:SF430">
    <property type="entry name" value="MULTIDRUG RESISTANCE ABC TRANSPORTER ATP-BINDING_PERMEASE PROTEIN YHEH-RELATED"/>
    <property type="match status" value="1"/>
</dbReference>
<dbReference type="EMBL" id="QKRB01000036">
    <property type="protein sequence ID" value="PZD96842.1"/>
    <property type="molecule type" value="Genomic_DNA"/>
</dbReference>
<evidence type="ECO:0000313" key="13">
    <source>
        <dbReference type="Proteomes" id="UP000249522"/>
    </source>
</evidence>
<dbReference type="SMART" id="SM00382">
    <property type="entry name" value="AAA"/>
    <property type="match status" value="1"/>
</dbReference>
<dbReference type="InterPro" id="IPR017871">
    <property type="entry name" value="ABC_transporter-like_CS"/>
</dbReference>
<evidence type="ECO:0000256" key="5">
    <source>
        <dbReference type="ARBA" id="ARBA00022741"/>
    </source>
</evidence>
<evidence type="ECO:0000313" key="12">
    <source>
        <dbReference type="EMBL" id="PZD96842.1"/>
    </source>
</evidence>
<dbReference type="PANTHER" id="PTHR24221">
    <property type="entry name" value="ATP-BINDING CASSETTE SUB-FAMILY B"/>
    <property type="match status" value="1"/>
</dbReference>
<dbReference type="InterPro" id="IPR003593">
    <property type="entry name" value="AAA+_ATPase"/>
</dbReference>
<dbReference type="Gene3D" id="3.40.50.300">
    <property type="entry name" value="P-loop containing nucleotide triphosphate hydrolases"/>
    <property type="match status" value="1"/>
</dbReference>
<dbReference type="SUPFAM" id="SSF52540">
    <property type="entry name" value="P-loop containing nucleoside triphosphate hydrolases"/>
    <property type="match status" value="1"/>
</dbReference>
<dbReference type="CDD" id="cd18544">
    <property type="entry name" value="ABC_6TM_TmrA_like"/>
    <property type="match status" value="1"/>
</dbReference>
<keyword evidence="2" id="KW-0813">Transport</keyword>
<evidence type="ECO:0000256" key="1">
    <source>
        <dbReference type="ARBA" id="ARBA00004651"/>
    </source>
</evidence>
<feature type="domain" description="ABC transmembrane type-1" evidence="11">
    <location>
        <begin position="25"/>
        <end position="316"/>
    </location>
</feature>
<dbReference type="SUPFAM" id="SSF90123">
    <property type="entry name" value="ABC transporter transmembrane region"/>
    <property type="match status" value="1"/>
</dbReference>
<sequence length="593" mass="66908">MNWTDRFAVIRRLWTYLRDYKGRLFLISMLIVAGIGAELSGPYLLKIILDNHLAVLGTDEEHLFDPDTFWMLVGLYAASFVTASGMNVWRSYISNTTAIKFMERLRMELLTRSQRIGMRYFDRQPAGAIVSRVFDDTESVKNVLLHTAGSFIIDSLRVLFLYVAIFLLSPRIALLSLLILPMFFAFHYITVRYNGKYLKVIKELKALKNTIFSEAVQVMPVLQLFRAEKAAAARYNEANDKLFKNSEKRLYMLHMTDINLNGLINGLLVASLVWVVGSQSLHTAVTFGLLYTVIQYINQICQTIGQIGIRLTHTNDSFVSAERMFALMDEADENWELNQTEEETIARIAFKNVSFGYQPGQQVLKNISFEARRGQTVAIVGLTGSGKSTILNLLQGLYSPNEGSIYVNDREIHTVDTAWRRNRTAVVMQDSFLLKGSIADNVAFLDKNMARSQIHEALSAVGMSQFAGQKDVKGSQHALGESGGALSFGQKQLVAFARALAHNPEVLLLDEATSKVDSETEAQIMETLRKRCEERIQLVVAHRLSTVKEADLILVLHRGEIAEQGTHEQLLQMRGRYHRLYMLQQMGSEVEAG</sequence>
<dbReference type="Pfam" id="PF00005">
    <property type="entry name" value="ABC_tran"/>
    <property type="match status" value="1"/>
</dbReference>
<dbReference type="AlphaFoldDB" id="A0A2W1LPJ1"/>
<dbReference type="Proteomes" id="UP000249522">
    <property type="component" value="Unassembled WGS sequence"/>
</dbReference>
<dbReference type="Gene3D" id="1.20.1560.10">
    <property type="entry name" value="ABC transporter type 1, transmembrane domain"/>
    <property type="match status" value="1"/>
</dbReference>
<dbReference type="InterPro" id="IPR027417">
    <property type="entry name" value="P-loop_NTPase"/>
</dbReference>
<dbReference type="RefSeq" id="WP_111145853.1">
    <property type="nucleotide sequence ID" value="NZ_QKRB01000036.1"/>
</dbReference>
<reference evidence="12 13" key="1">
    <citation type="submission" date="2018-06" db="EMBL/GenBank/DDBJ databases">
        <title>Paenibacillus imtechensis sp. nov.</title>
        <authorList>
            <person name="Pinnaka A.K."/>
            <person name="Singh H."/>
            <person name="Kaur M."/>
        </authorList>
    </citation>
    <scope>NUCLEOTIDE SEQUENCE [LARGE SCALE GENOMIC DNA]</scope>
    <source>
        <strain evidence="12 13">SMB1</strain>
    </source>
</reference>
<evidence type="ECO:0000259" key="11">
    <source>
        <dbReference type="PROSITE" id="PS50929"/>
    </source>
</evidence>
<feature type="transmembrane region" description="Helical" evidence="9">
    <location>
        <begin position="24"/>
        <end position="49"/>
    </location>
</feature>
<gene>
    <name evidence="12" type="ORF">DNH61_06495</name>
</gene>
<dbReference type="PROSITE" id="PS00211">
    <property type="entry name" value="ABC_TRANSPORTER_1"/>
    <property type="match status" value="1"/>
</dbReference>
<dbReference type="PROSITE" id="PS50893">
    <property type="entry name" value="ABC_TRANSPORTER_2"/>
    <property type="match status" value="1"/>
</dbReference>
<comment type="caution">
    <text evidence="12">The sequence shown here is derived from an EMBL/GenBank/DDBJ whole genome shotgun (WGS) entry which is preliminary data.</text>
</comment>